<dbReference type="PROSITE" id="PS00909">
    <property type="entry name" value="MR_MLE_2"/>
    <property type="match status" value="1"/>
</dbReference>
<gene>
    <name evidence="5" type="ORF">SAMN05421869_112124</name>
</gene>
<dbReference type="InterPro" id="IPR023592">
    <property type="entry name" value="Galactonate_deHydtase"/>
</dbReference>
<dbReference type="Pfam" id="PF13378">
    <property type="entry name" value="MR_MLE_C"/>
    <property type="match status" value="1"/>
</dbReference>
<dbReference type="SFLD" id="SFLDG00179">
    <property type="entry name" value="mandelate_racemase"/>
    <property type="match status" value="1"/>
</dbReference>
<dbReference type="InterPro" id="IPR018110">
    <property type="entry name" value="Mandel_Rmase/mucon_lact_enz_CS"/>
</dbReference>
<dbReference type="NCBIfam" id="NF010624">
    <property type="entry name" value="PRK14017.1"/>
    <property type="match status" value="1"/>
</dbReference>
<evidence type="ECO:0000313" key="6">
    <source>
        <dbReference type="Proteomes" id="UP000199202"/>
    </source>
</evidence>
<feature type="domain" description="Mandelate racemase/muconate lactonizing enzyme C-terminal" evidence="4">
    <location>
        <begin position="133"/>
        <end position="238"/>
    </location>
</feature>
<dbReference type="AlphaFoldDB" id="A0A1G8WCY2"/>
<dbReference type="PANTHER" id="PTHR48080:SF2">
    <property type="entry name" value="D-GALACTONATE DEHYDRATASE"/>
    <property type="match status" value="1"/>
</dbReference>
<dbReference type="SUPFAM" id="SSF54826">
    <property type="entry name" value="Enolase N-terminal domain-like"/>
    <property type="match status" value="1"/>
</dbReference>
<dbReference type="STRING" id="633440.SAMN05421869_112124"/>
<accession>A0A1G8WCY2</accession>
<organism evidence="5 6">
    <name type="scientific">Nonomuraea jiangxiensis</name>
    <dbReference type="NCBI Taxonomy" id="633440"/>
    <lineage>
        <taxon>Bacteria</taxon>
        <taxon>Bacillati</taxon>
        <taxon>Actinomycetota</taxon>
        <taxon>Actinomycetes</taxon>
        <taxon>Streptosporangiales</taxon>
        <taxon>Streptosporangiaceae</taxon>
        <taxon>Nonomuraea</taxon>
    </lineage>
</organism>
<keyword evidence="3" id="KW-0456">Lyase</keyword>
<dbReference type="InterPro" id="IPR036849">
    <property type="entry name" value="Enolase-like_C_sf"/>
</dbReference>
<dbReference type="SFLD" id="SFLDF00003">
    <property type="entry name" value="D-galactonate_dehydratase"/>
    <property type="match status" value="1"/>
</dbReference>
<dbReference type="SMART" id="SM00922">
    <property type="entry name" value="MR_MLE"/>
    <property type="match status" value="1"/>
</dbReference>
<dbReference type="GO" id="GO:0009063">
    <property type="term" value="P:amino acid catabolic process"/>
    <property type="evidence" value="ECO:0007669"/>
    <property type="project" value="InterPro"/>
</dbReference>
<evidence type="ECO:0000259" key="4">
    <source>
        <dbReference type="SMART" id="SM00922"/>
    </source>
</evidence>
<dbReference type="PANTHER" id="PTHR48080">
    <property type="entry name" value="D-GALACTONATE DEHYDRATASE-RELATED"/>
    <property type="match status" value="1"/>
</dbReference>
<keyword evidence="6" id="KW-1185">Reference proteome</keyword>
<evidence type="ECO:0000256" key="2">
    <source>
        <dbReference type="ARBA" id="ARBA00022842"/>
    </source>
</evidence>
<dbReference type="InterPro" id="IPR029017">
    <property type="entry name" value="Enolase-like_N"/>
</dbReference>
<dbReference type="GO" id="GO:0046872">
    <property type="term" value="F:metal ion binding"/>
    <property type="evidence" value="ECO:0007669"/>
    <property type="project" value="UniProtKB-KW"/>
</dbReference>
<dbReference type="Pfam" id="PF02746">
    <property type="entry name" value="MR_MLE_N"/>
    <property type="match status" value="1"/>
</dbReference>
<name>A0A1G8WCY2_9ACTN</name>
<evidence type="ECO:0000256" key="1">
    <source>
        <dbReference type="ARBA" id="ARBA00022723"/>
    </source>
</evidence>
<dbReference type="Gene3D" id="3.30.390.10">
    <property type="entry name" value="Enolase-like, N-terminal domain"/>
    <property type="match status" value="1"/>
</dbReference>
<dbReference type="SFLD" id="SFLDS00001">
    <property type="entry name" value="Enolase"/>
    <property type="match status" value="1"/>
</dbReference>
<dbReference type="Proteomes" id="UP000199202">
    <property type="component" value="Unassembled WGS sequence"/>
</dbReference>
<sequence length="389" mass="42223">MLGSMPPSLKIVGFDTFLVRPRWLFLRIDTDEGITGWGEPIVEGRAETVRECVHTLMERLLGADPGRIEDHWQRMTKGGFYRGGPVLSSAVAGIDQALWDIKGKALGVPVHELLGGPVRDRVRVYTWIAGDSAAELADAAVARKEAGFTAMKFTPFQATPHVPAAAQVKEAVGLVAALREAVGDDVDLAMDFHGRLSPAAARRVLPLLEPYLPMFVEEPVVPELSRDLRTVVEASSVPIATGERLYSRWDFREVLATGIAVAQPDVSHAGGISELRRIAAMAEAYGVAVAPHCPLGPISLAASLQLDFATPNFLIQEQSLGIGYHPGNALLDYLVDPSVFAFSDGYVERPVAPGLGIEVDERAVREAAERGHAWRNEVWEHPDGSFAEW</sequence>
<evidence type="ECO:0000256" key="3">
    <source>
        <dbReference type="ARBA" id="ARBA00023239"/>
    </source>
</evidence>
<keyword evidence="1" id="KW-0479">Metal-binding</keyword>
<proteinExistence type="predicted"/>
<protein>
    <submittedName>
        <fullName evidence="5">Galactonate dehydratase</fullName>
    </submittedName>
</protein>
<dbReference type="EMBL" id="FNDJ01000012">
    <property type="protein sequence ID" value="SDJ76138.1"/>
    <property type="molecule type" value="Genomic_DNA"/>
</dbReference>
<dbReference type="InterPro" id="IPR013342">
    <property type="entry name" value="Mandelate_racemase_C"/>
</dbReference>
<evidence type="ECO:0000313" key="5">
    <source>
        <dbReference type="EMBL" id="SDJ76138.1"/>
    </source>
</evidence>
<dbReference type="GO" id="GO:0008869">
    <property type="term" value="F:galactonate dehydratase activity"/>
    <property type="evidence" value="ECO:0007669"/>
    <property type="project" value="InterPro"/>
</dbReference>
<dbReference type="GO" id="GO:0034194">
    <property type="term" value="P:D-galactonate catabolic process"/>
    <property type="evidence" value="ECO:0007669"/>
    <property type="project" value="InterPro"/>
</dbReference>
<keyword evidence="2" id="KW-0460">Magnesium</keyword>
<dbReference type="SUPFAM" id="SSF51604">
    <property type="entry name" value="Enolase C-terminal domain-like"/>
    <property type="match status" value="1"/>
</dbReference>
<dbReference type="Gene3D" id="3.20.20.120">
    <property type="entry name" value="Enolase-like C-terminal domain"/>
    <property type="match status" value="1"/>
</dbReference>
<reference evidence="5 6" key="1">
    <citation type="submission" date="2016-10" db="EMBL/GenBank/DDBJ databases">
        <authorList>
            <person name="de Groot N.N."/>
        </authorList>
    </citation>
    <scope>NUCLEOTIDE SEQUENCE [LARGE SCALE GENOMIC DNA]</scope>
    <source>
        <strain evidence="5 6">CGMCC 4.6533</strain>
    </source>
</reference>
<dbReference type="InterPro" id="IPR034593">
    <property type="entry name" value="DgoD-like"/>
</dbReference>
<dbReference type="InterPro" id="IPR029065">
    <property type="entry name" value="Enolase_C-like"/>
</dbReference>
<dbReference type="InterPro" id="IPR013341">
    <property type="entry name" value="Mandelate_racemase_N_dom"/>
</dbReference>
<dbReference type="PROSITE" id="PS00908">
    <property type="entry name" value="MR_MLE_1"/>
    <property type="match status" value="1"/>
</dbReference>